<accession>A0A1H6CJG3</accession>
<dbReference type="GO" id="GO:0030638">
    <property type="term" value="P:polyketide metabolic process"/>
    <property type="evidence" value="ECO:0007669"/>
    <property type="project" value="InterPro"/>
</dbReference>
<proteinExistence type="predicted"/>
<dbReference type="InterPro" id="IPR037401">
    <property type="entry name" value="SnoaL-like"/>
</dbReference>
<dbReference type="Gene3D" id="3.10.450.50">
    <property type="match status" value="2"/>
</dbReference>
<dbReference type="InterPro" id="IPR009959">
    <property type="entry name" value="Cyclase_SnoaL-like"/>
</dbReference>
<evidence type="ECO:0000313" key="3">
    <source>
        <dbReference type="Proteomes" id="UP000236731"/>
    </source>
</evidence>
<dbReference type="AlphaFoldDB" id="A0A1H6CJG3"/>
<dbReference type="EMBL" id="FNUT01000016">
    <property type="protein sequence ID" value="SEG73068.1"/>
    <property type="molecule type" value="Genomic_DNA"/>
</dbReference>
<dbReference type="Pfam" id="PF12680">
    <property type="entry name" value="SnoaL_2"/>
    <property type="match status" value="1"/>
</dbReference>
<name>A0A1H6CJG3_9SPHI</name>
<evidence type="ECO:0000259" key="1">
    <source>
        <dbReference type="Pfam" id="PF12680"/>
    </source>
</evidence>
<reference evidence="3" key="1">
    <citation type="submission" date="2016-10" db="EMBL/GenBank/DDBJ databases">
        <authorList>
            <person name="Varghese N."/>
            <person name="Submissions S."/>
        </authorList>
    </citation>
    <scope>NUCLEOTIDE SEQUENCE [LARGE SCALE GENOMIC DNA]</scope>
    <source>
        <strain evidence="3">DSM 22361</strain>
    </source>
</reference>
<dbReference type="PANTHER" id="PTHR38436">
    <property type="entry name" value="POLYKETIDE CYCLASE SNOAL-LIKE DOMAIN"/>
    <property type="match status" value="1"/>
</dbReference>
<protein>
    <submittedName>
        <fullName evidence="2">Predicted SnoaL-like aldol condensation-catalyzing enzyme</fullName>
    </submittedName>
</protein>
<feature type="domain" description="SnoaL-like" evidence="1">
    <location>
        <begin position="160"/>
        <end position="257"/>
    </location>
</feature>
<dbReference type="PANTHER" id="PTHR38436:SF1">
    <property type="entry name" value="ESTER CYCLASE"/>
    <property type="match status" value="1"/>
</dbReference>
<dbReference type="SUPFAM" id="SSF54427">
    <property type="entry name" value="NTF2-like"/>
    <property type="match status" value="2"/>
</dbReference>
<evidence type="ECO:0000313" key="2">
    <source>
        <dbReference type="EMBL" id="SEG73068.1"/>
    </source>
</evidence>
<dbReference type="Proteomes" id="UP000236731">
    <property type="component" value="Unassembled WGS sequence"/>
</dbReference>
<sequence>MILLGLMSAVEGKSQDHQINKRQVLDQKTTVINLLKSFESGNTESLNSIHPNTYKQHNLQVADGYEGFKDFFNSIPHEKTKVQTIRVFQDGAYVFTHTDYDLFGQSIGFDIFRFADGKIVEHWDNLQERPAKPNPSGRSMIDGITVVQDLDKTDTNKHLVRSFVEEILVKGNLDKIQDYFEGDNYLQHNPIIPDQISGLKQSLATMAEKGITMEYDKIHLVLGEGNFALVVSEGKLANIHTSFYDLFRVENGKIAEHWDTIETIPAEEHWKNTNGKF</sequence>
<dbReference type="InterPro" id="IPR032710">
    <property type="entry name" value="NTF2-like_dom_sf"/>
</dbReference>
<gene>
    <name evidence="2" type="ORF">SAMN05421877_11632</name>
</gene>
<keyword evidence="3" id="KW-1185">Reference proteome</keyword>
<organism evidence="2 3">
    <name type="scientific">Sphingobacterium lactis</name>
    <dbReference type="NCBI Taxonomy" id="797291"/>
    <lineage>
        <taxon>Bacteria</taxon>
        <taxon>Pseudomonadati</taxon>
        <taxon>Bacteroidota</taxon>
        <taxon>Sphingobacteriia</taxon>
        <taxon>Sphingobacteriales</taxon>
        <taxon>Sphingobacteriaceae</taxon>
        <taxon>Sphingobacterium</taxon>
    </lineage>
</organism>